<dbReference type="PANTHER" id="PTHR28629:SF4">
    <property type="entry name" value="TRIOKINASE_FMN CYCLASE"/>
    <property type="match status" value="1"/>
</dbReference>
<dbReference type="Gene3D" id="3.40.50.10440">
    <property type="entry name" value="Dihydroxyacetone kinase, domain 1"/>
    <property type="match status" value="1"/>
</dbReference>
<evidence type="ECO:0000313" key="2">
    <source>
        <dbReference type="EMBL" id="KHQ50122.1"/>
    </source>
</evidence>
<dbReference type="GO" id="GO:0004371">
    <property type="term" value="F:glycerone kinase activity"/>
    <property type="evidence" value="ECO:0007669"/>
    <property type="project" value="InterPro"/>
</dbReference>
<sequence length="333" mass="35178">MKKFINSPETVVPDYLAGLVAANPDIIALDPSPRVLRRTDIGARRKVGLIAGGGSGCEPLHTGFVGPGMLDAACPGEIFTSPVPDQIIAATRATESGAGTVHIVKNFTGEVMNFGIAQEILAFEDIRPVTVLINDDCSIPDDDESAGRRGLGATVLVEKIAGAAAERGDDLDAVVSIARRVNARARTFSVGLTSCIPPARGKPIYQMADDEMDIGIGISGSPGRKRVPLRQAAEIAGVLLQEVLSDLKPAKGARILTLLSGLGGTPESELYLLYGEVHACLMRAGYDPARALVGNYVTSLEQMGAALTLLELDDEMTELWDAPVHTADLRWGR</sequence>
<evidence type="ECO:0000313" key="3">
    <source>
        <dbReference type="Proteomes" id="UP000030960"/>
    </source>
</evidence>
<evidence type="ECO:0000259" key="1">
    <source>
        <dbReference type="PROSITE" id="PS51481"/>
    </source>
</evidence>
<keyword evidence="3" id="KW-1185">Reference proteome</keyword>
<keyword evidence="2" id="KW-0418">Kinase</keyword>
<dbReference type="SUPFAM" id="SSF82549">
    <property type="entry name" value="DAK1/DegV-like"/>
    <property type="match status" value="1"/>
</dbReference>
<dbReference type="Gene3D" id="3.30.1180.20">
    <property type="entry name" value="Dihydroxyacetone kinase, domain 2"/>
    <property type="match status" value="1"/>
</dbReference>
<dbReference type="PROSITE" id="PS51481">
    <property type="entry name" value="DHAK"/>
    <property type="match status" value="1"/>
</dbReference>
<dbReference type="RefSeq" id="WP_043146590.1">
    <property type="nucleotide sequence ID" value="NZ_JSUQ01000031.1"/>
</dbReference>
<dbReference type="GO" id="GO:0005829">
    <property type="term" value="C:cytosol"/>
    <property type="evidence" value="ECO:0007669"/>
    <property type="project" value="TreeGrafter"/>
</dbReference>
<comment type="caution">
    <text evidence="2">The sequence shown here is derived from an EMBL/GenBank/DDBJ whole genome shotgun (WGS) entry which is preliminary data.</text>
</comment>
<reference evidence="2 3" key="1">
    <citation type="submission" date="2014-10" db="EMBL/GenBank/DDBJ databases">
        <title>Genome sequence of Ponticoccus sp. strain UMTAT08 isolated from clonal culture of toxic dinoflagellate Alexandrium tamiyavanichii.</title>
        <authorList>
            <person name="Gan H.Y."/>
            <person name="Muhd D.-D."/>
            <person name="Mohd Noor M.E."/>
            <person name="Yeong Y.S."/>
            <person name="Usup G."/>
        </authorList>
    </citation>
    <scope>NUCLEOTIDE SEQUENCE [LARGE SCALE GENOMIC DNA]</scope>
    <source>
        <strain evidence="2 3">UMTAT08</strain>
    </source>
</reference>
<dbReference type="GO" id="GO:0019563">
    <property type="term" value="P:glycerol catabolic process"/>
    <property type="evidence" value="ECO:0007669"/>
    <property type="project" value="TreeGrafter"/>
</dbReference>
<dbReference type="InterPro" id="IPR004006">
    <property type="entry name" value="DhaK_dom"/>
</dbReference>
<dbReference type="EMBL" id="JSUQ01000031">
    <property type="protein sequence ID" value="KHQ50122.1"/>
    <property type="molecule type" value="Genomic_DNA"/>
</dbReference>
<dbReference type="OrthoDB" id="9806345at2"/>
<dbReference type="PATRIC" id="fig|1515334.3.peg.5362"/>
<dbReference type="InterPro" id="IPR050861">
    <property type="entry name" value="Dihydroxyacetone_Kinase"/>
</dbReference>
<accession>A0A0B3RQH9</accession>
<proteinExistence type="predicted"/>
<keyword evidence="2" id="KW-0808">Transferase</keyword>
<dbReference type="Proteomes" id="UP000030960">
    <property type="component" value="Unassembled WGS sequence"/>
</dbReference>
<gene>
    <name evidence="2" type="ORF">OA50_05353</name>
</gene>
<dbReference type="PANTHER" id="PTHR28629">
    <property type="entry name" value="TRIOKINASE/FMN CYCLASE"/>
    <property type="match status" value="1"/>
</dbReference>
<feature type="domain" description="DhaK" evidence="1">
    <location>
        <begin position="7"/>
        <end position="331"/>
    </location>
</feature>
<dbReference type="AlphaFoldDB" id="A0A0B3RQH9"/>
<name>A0A0B3RQH9_9RHOB</name>
<dbReference type="FunFam" id="3.40.50.10440:FF:000001">
    <property type="entry name" value="Dihydroxyacetone kinase, DhaK subunit"/>
    <property type="match status" value="1"/>
</dbReference>
<dbReference type="Pfam" id="PF02733">
    <property type="entry name" value="Dak1"/>
    <property type="match status" value="1"/>
</dbReference>
<protein>
    <submittedName>
        <fullName evidence="2">Dihydroxyacetone kinase subunit K</fullName>
    </submittedName>
</protein>
<organism evidence="2 3">
    <name type="scientific">Mameliella alba</name>
    <dbReference type="NCBI Taxonomy" id="561184"/>
    <lineage>
        <taxon>Bacteria</taxon>
        <taxon>Pseudomonadati</taxon>
        <taxon>Pseudomonadota</taxon>
        <taxon>Alphaproteobacteria</taxon>
        <taxon>Rhodobacterales</taxon>
        <taxon>Roseobacteraceae</taxon>
        <taxon>Mameliella</taxon>
    </lineage>
</organism>